<proteinExistence type="predicted"/>
<gene>
    <name evidence="1" type="ORF">SAMN04489735_104816</name>
</gene>
<dbReference type="EMBL" id="FNDE01000048">
    <property type="protein sequence ID" value="SDH73101.1"/>
    <property type="molecule type" value="Genomic_DNA"/>
</dbReference>
<organism evidence="1 2">
    <name type="scientific">Aneurinibacillus thermoaerophilus</name>
    <dbReference type="NCBI Taxonomy" id="143495"/>
    <lineage>
        <taxon>Bacteria</taxon>
        <taxon>Bacillati</taxon>
        <taxon>Bacillota</taxon>
        <taxon>Bacilli</taxon>
        <taxon>Bacillales</taxon>
        <taxon>Paenibacillaceae</taxon>
        <taxon>Aneurinibacillus group</taxon>
        <taxon>Aneurinibacillus</taxon>
    </lineage>
</organism>
<dbReference type="Pfam" id="PF04883">
    <property type="entry name" value="HK97-gp10_like"/>
    <property type="match status" value="1"/>
</dbReference>
<evidence type="ECO:0000313" key="2">
    <source>
        <dbReference type="Proteomes" id="UP000198956"/>
    </source>
</evidence>
<protein>
    <submittedName>
        <fullName evidence="1">Bacteriophage HK97-gp10, putative tail-component</fullName>
    </submittedName>
</protein>
<reference evidence="1 2" key="1">
    <citation type="submission" date="2016-10" db="EMBL/GenBank/DDBJ databases">
        <authorList>
            <person name="de Groot N.N."/>
        </authorList>
    </citation>
    <scope>NUCLEOTIDE SEQUENCE [LARGE SCALE GENOMIC DNA]</scope>
    <source>
        <strain evidence="1 2">L 420-91</strain>
    </source>
</reference>
<accession>A0A1G8ET42</accession>
<evidence type="ECO:0000313" key="1">
    <source>
        <dbReference type="EMBL" id="SDH73101.1"/>
    </source>
</evidence>
<dbReference type="AlphaFoldDB" id="A0A1G8ET42"/>
<dbReference type="InterPro" id="IPR010064">
    <property type="entry name" value="HK97-gp10_tail"/>
</dbReference>
<sequence>MTIIDFDGFAKKLTKLQRDHLPRIIQEVILSLGDEMLNEIVSEIQSQDLIRTEMMQESFQKGGYKNIWRWDVDRNAITLEVGSELFYTTFVNDGYKIKKTKDRRGRRIKPRTFMGRKFVDVSLNRFEGGMNALIMQKLEKELSGVL</sequence>
<dbReference type="RefSeq" id="WP_091261353.1">
    <property type="nucleotide sequence ID" value="NZ_FNDE01000048.1"/>
</dbReference>
<dbReference type="OrthoDB" id="2871348at2"/>
<name>A0A1G8ET42_ANETH</name>
<dbReference type="Proteomes" id="UP000198956">
    <property type="component" value="Unassembled WGS sequence"/>
</dbReference>